<evidence type="ECO:0000256" key="1">
    <source>
        <dbReference type="ARBA" id="ARBA00002531"/>
    </source>
</evidence>
<comment type="similarity">
    <text evidence="4 9">Belongs to the PIGW family.</text>
</comment>
<accession>A0A6A7BDF3</accession>
<comment type="function">
    <text evidence="9">A acetyltransferase, which acetylates the inositol ring of phosphatidylinositol during biosynthesis of GPI-anchor.</text>
</comment>
<keyword evidence="11" id="KW-1185">Reference proteome</keyword>
<feature type="transmembrane region" description="Helical" evidence="9">
    <location>
        <begin position="134"/>
        <end position="152"/>
    </location>
</feature>
<keyword evidence="9" id="KW-0256">Endoplasmic reticulum</keyword>
<evidence type="ECO:0000256" key="3">
    <source>
        <dbReference type="ARBA" id="ARBA00004687"/>
    </source>
</evidence>
<dbReference type="AlphaFoldDB" id="A0A6A7BDF3"/>
<keyword evidence="5 9" id="KW-0337">GPI-anchor biosynthesis</keyword>
<dbReference type="InterPro" id="IPR009447">
    <property type="entry name" value="PIGW/GWT1"/>
</dbReference>
<feature type="transmembrane region" description="Helical" evidence="9">
    <location>
        <begin position="303"/>
        <end position="325"/>
    </location>
</feature>
<proteinExistence type="inferred from homology"/>
<feature type="transmembrane region" description="Helical" evidence="9">
    <location>
        <begin position="53"/>
        <end position="73"/>
    </location>
</feature>
<evidence type="ECO:0000313" key="11">
    <source>
        <dbReference type="Proteomes" id="UP000799423"/>
    </source>
</evidence>
<dbReference type="Proteomes" id="UP000799423">
    <property type="component" value="Unassembled WGS sequence"/>
</dbReference>
<dbReference type="GO" id="GO:0032216">
    <property type="term" value="F:glucosaminyl-phosphatidylinositol O-acyltransferase activity"/>
    <property type="evidence" value="ECO:0007669"/>
    <property type="project" value="TreeGrafter"/>
</dbReference>
<sequence>MAKTYKELKEAWVSGHTGSSVADVNSVSLAMPLSILLWSVIQSRMRLFTPYTFPAFFVDFLLNCGATLFATTIYSSSPWVLNMLLLLPAIIQYVLETPVPAKRDAPRPPKRGTPEKDTQLDPLPVKPFITNYRGAMMVITCVAILAVDFRVFPRRFAKVENWGTSLMDMGVGSFVFTAGVVSIRSSLKESTGRRPSLNRRLATSIRHAAPLLVLGVIRLISVKGLDYAEHVTEYGVHWNFFFTLGFLPPFAALFQSVFDLVPSYAVLSFVLAAVYEIALDWTSLGSFLLIAPRTNLFTQNREGIFSFFGYLAIFLAGQSLGSIALPRQQQLPKNASISTLLRQSTLGRLVLTSVAWTALFYFSTSYYGLRLSVSRRLANLPYFLWVSSFNTYQITICCAIETFLFPNLYKAPTKDEEQLRSREATSTVLYAFNRNGLMVFLVANLLTGLINMTLPTLHMSVLQSMAVLVGYTATVTAVAVGLHSLDLSVKL</sequence>
<evidence type="ECO:0000256" key="5">
    <source>
        <dbReference type="ARBA" id="ARBA00022502"/>
    </source>
</evidence>
<evidence type="ECO:0000256" key="9">
    <source>
        <dbReference type="RuleBase" id="RU280819"/>
    </source>
</evidence>
<comment type="subcellular location">
    <subcellularLocation>
        <location evidence="2 9">Endoplasmic reticulum membrane</location>
        <topology evidence="2 9">Multi-pass membrane protein</topology>
    </subcellularLocation>
</comment>
<feature type="transmembrane region" description="Helical" evidence="9">
    <location>
        <begin position="430"/>
        <end position="450"/>
    </location>
</feature>
<evidence type="ECO:0000256" key="7">
    <source>
        <dbReference type="ARBA" id="ARBA00022989"/>
    </source>
</evidence>
<evidence type="ECO:0000313" key="10">
    <source>
        <dbReference type="EMBL" id="KAF2853400.1"/>
    </source>
</evidence>
<feature type="transmembrane region" description="Helical" evidence="9">
    <location>
        <begin position="266"/>
        <end position="291"/>
    </location>
</feature>
<gene>
    <name evidence="10" type="ORF">T440DRAFT_465804</name>
</gene>
<reference evidence="10" key="1">
    <citation type="submission" date="2020-01" db="EMBL/GenBank/DDBJ databases">
        <authorList>
            <consortium name="DOE Joint Genome Institute"/>
            <person name="Haridas S."/>
            <person name="Albert R."/>
            <person name="Binder M."/>
            <person name="Bloem J."/>
            <person name="Labutti K."/>
            <person name="Salamov A."/>
            <person name="Andreopoulos B."/>
            <person name="Baker S.E."/>
            <person name="Barry K."/>
            <person name="Bills G."/>
            <person name="Bluhm B.H."/>
            <person name="Cannon C."/>
            <person name="Castanera R."/>
            <person name="Culley D.E."/>
            <person name="Daum C."/>
            <person name="Ezra D."/>
            <person name="Gonzalez J.B."/>
            <person name="Henrissat B."/>
            <person name="Kuo A."/>
            <person name="Liang C."/>
            <person name="Lipzen A."/>
            <person name="Lutzoni F."/>
            <person name="Magnuson J."/>
            <person name="Mondo S."/>
            <person name="Nolan M."/>
            <person name="Ohm R."/>
            <person name="Pangilinan J."/>
            <person name="Park H.-J."/>
            <person name="Ramirez L."/>
            <person name="Alfaro M."/>
            <person name="Sun H."/>
            <person name="Tritt A."/>
            <person name="Yoshinaga Y."/>
            <person name="Zwiers L.-H."/>
            <person name="Turgeon B.G."/>
            <person name="Goodwin S.B."/>
            <person name="Spatafora J.W."/>
            <person name="Crous P.W."/>
            <person name="Grigoriev I.V."/>
        </authorList>
    </citation>
    <scope>NUCLEOTIDE SEQUENCE</scope>
    <source>
        <strain evidence="10">IPT5</strain>
    </source>
</reference>
<evidence type="ECO:0000256" key="4">
    <source>
        <dbReference type="ARBA" id="ARBA00007559"/>
    </source>
</evidence>
<dbReference type="EMBL" id="MU006295">
    <property type="protein sequence ID" value="KAF2853400.1"/>
    <property type="molecule type" value="Genomic_DNA"/>
</dbReference>
<feature type="transmembrane region" description="Helical" evidence="9">
    <location>
        <begin position="462"/>
        <end position="485"/>
    </location>
</feature>
<feature type="transmembrane region" description="Helical" evidence="9">
    <location>
        <begin position="204"/>
        <end position="222"/>
    </location>
</feature>
<keyword evidence="6 9" id="KW-0812">Transmembrane</keyword>
<evidence type="ECO:0000256" key="2">
    <source>
        <dbReference type="ARBA" id="ARBA00004477"/>
    </source>
</evidence>
<feature type="transmembrane region" description="Helical" evidence="9">
    <location>
        <begin position="164"/>
        <end position="183"/>
    </location>
</feature>
<dbReference type="GO" id="GO:0072659">
    <property type="term" value="P:protein localization to plasma membrane"/>
    <property type="evidence" value="ECO:0007669"/>
    <property type="project" value="TreeGrafter"/>
</dbReference>
<keyword evidence="7 9" id="KW-1133">Transmembrane helix</keyword>
<dbReference type="Pfam" id="PF06423">
    <property type="entry name" value="GWT1"/>
    <property type="match status" value="1"/>
</dbReference>
<comment type="pathway">
    <text evidence="3 9">Glycolipid biosynthesis; glycosylphosphatidylinositol-anchor biosynthesis.</text>
</comment>
<feature type="transmembrane region" description="Helical" evidence="9">
    <location>
        <begin position="389"/>
        <end position="409"/>
    </location>
</feature>
<protein>
    <recommendedName>
        <fullName evidence="9">GPI-anchored wall transfer protein</fullName>
        <ecNumber evidence="9">2.3.-.-</ecNumber>
    </recommendedName>
</protein>
<evidence type="ECO:0000256" key="6">
    <source>
        <dbReference type="ARBA" id="ARBA00022692"/>
    </source>
</evidence>
<keyword evidence="9" id="KW-0808">Transferase</keyword>
<organism evidence="10 11">
    <name type="scientific">Plenodomus tracheiphilus IPT5</name>
    <dbReference type="NCBI Taxonomy" id="1408161"/>
    <lineage>
        <taxon>Eukaryota</taxon>
        <taxon>Fungi</taxon>
        <taxon>Dikarya</taxon>
        <taxon>Ascomycota</taxon>
        <taxon>Pezizomycotina</taxon>
        <taxon>Dothideomycetes</taxon>
        <taxon>Pleosporomycetidae</taxon>
        <taxon>Pleosporales</taxon>
        <taxon>Pleosporineae</taxon>
        <taxon>Leptosphaeriaceae</taxon>
        <taxon>Plenodomus</taxon>
    </lineage>
</organism>
<dbReference type="GO" id="GO:0006506">
    <property type="term" value="P:GPI anchor biosynthetic process"/>
    <property type="evidence" value="ECO:0007669"/>
    <property type="project" value="UniProtKB-UniPathway"/>
</dbReference>
<dbReference type="UniPathway" id="UPA00196"/>
<dbReference type="PANTHER" id="PTHR20661:SF0">
    <property type="entry name" value="PHOSPHATIDYLINOSITOL-GLYCAN BIOSYNTHESIS CLASS W PROTEIN"/>
    <property type="match status" value="1"/>
</dbReference>
<dbReference type="EC" id="2.3.-.-" evidence="9"/>
<keyword evidence="9" id="KW-0012">Acyltransferase</keyword>
<keyword evidence="8 9" id="KW-0472">Membrane</keyword>
<name>A0A6A7BDF3_9PLEO</name>
<feature type="transmembrane region" description="Helical" evidence="9">
    <location>
        <begin position="234"/>
        <end position="254"/>
    </location>
</feature>
<dbReference type="PANTHER" id="PTHR20661">
    <property type="entry name" value="PHOSPHATIDYLINOSITOL-GLYCAN BIOSYNTHESIS CLASS W PROTEIN"/>
    <property type="match status" value="1"/>
</dbReference>
<feature type="transmembrane region" description="Helical" evidence="9">
    <location>
        <begin position="346"/>
        <end position="369"/>
    </location>
</feature>
<dbReference type="GO" id="GO:0005789">
    <property type="term" value="C:endoplasmic reticulum membrane"/>
    <property type="evidence" value="ECO:0007669"/>
    <property type="project" value="UniProtKB-SubCell"/>
</dbReference>
<dbReference type="PIRSF" id="PIRSF017321">
    <property type="entry name" value="GWT1"/>
    <property type="match status" value="1"/>
</dbReference>
<dbReference type="OrthoDB" id="15270at2759"/>
<comment type="function">
    <text evidence="1">Probable acetyltransferase, which acetylates the inositol ring of phosphatidylinositol during biosynthesis of GPI-anchor.</text>
</comment>
<evidence type="ECO:0000256" key="8">
    <source>
        <dbReference type="ARBA" id="ARBA00023136"/>
    </source>
</evidence>